<dbReference type="InterPro" id="IPR007393">
    <property type="entry name" value="YlxR_dom"/>
</dbReference>
<dbReference type="AlphaFoldDB" id="A0A1Q5Q5P3"/>
<dbReference type="PANTHER" id="PTHR34215">
    <property type="entry name" value="BLL0784 PROTEIN"/>
    <property type="match status" value="1"/>
</dbReference>
<proteinExistence type="predicted"/>
<evidence type="ECO:0000259" key="1">
    <source>
        <dbReference type="Pfam" id="PF04296"/>
    </source>
</evidence>
<dbReference type="InterPro" id="IPR035931">
    <property type="entry name" value="YlxR-like_sf"/>
</dbReference>
<sequence length="81" mass="9139">MSDVVHVPERTCVGCRTRAPRDQLIRFVLREGRACYDPQAAASGRGAWLHPDETCRQAALRNRGMSRAFRTQVLAIDEITQ</sequence>
<feature type="domain" description="YlxR" evidence="1">
    <location>
        <begin position="10"/>
        <end position="79"/>
    </location>
</feature>
<dbReference type="SUPFAM" id="SSF64376">
    <property type="entry name" value="YlxR-like"/>
    <property type="match status" value="1"/>
</dbReference>
<accession>A0A1Q5Q5P3</accession>
<organism evidence="2 3">
    <name type="scientific">Bowdeniella nasicola</name>
    <dbReference type="NCBI Taxonomy" id="208480"/>
    <lineage>
        <taxon>Bacteria</taxon>
        <taxon>Bacillati</taxon>
        <taxon>Actinomycetota</taxon>
        <taxon>Actinomycetes</taxon>
        <taxon>Actinomycetales</taxon>
        <taxon>Actinomycetaceae</taxon>
        <taxon>Bowdeniella</taxon>
    </lineage>
</organism>
<evidence type="ECO:0000313" key="3">
    <source>
        <dbReference type="Proteomes" id="UP000185628"/>
    </source>
</evidence>
<evidence type="ECO:0000313" key="2">
    <source>
        <dbReference type="EMBL" id="OKL55147.1"/>
    </source>
</evidence>
<dbReference type="Pfam" id="PF04296">
    <property type="entry name" value="YlxR"/>
    <property type="match status" value="1"/>
</dbReference>
<dbReference type="EMBL" id="MQVR01000001">
    <property type="protein sequence ID" value="OKL55147.1"/>
    <property type="molecule type" value="Genomic_DNA"/>
</dbReference>
<dbReference type="Gene3D" id="3.30.1230.10">
    <property type="entry name" value="YlxR-like"/>
    <property type="match status" value="1"/>
</dbReference>
<keyword evidence="3" id="KW-1185">Reference proteome</keyword>
<comment type="caution">
    <text evidence="2">The sequence shown here is derived from an EMBL/GenBank/DDBJ whole genome shotgun (WGS) entry which is preliminary data.</text>
</comment>
<protein>
    <recommendedName>
        <fullName evidence="1">YlxR domain-containing protein</fullName>
    </recommendedName>
</protein>
<dbReference type="InterPro" id="IPR037465">
    <property type="entry name" value="YlxR"/>
</dbReference>
<dbReference type="Proteomes" id="UP000185628">
    <property type="component" value="Unassembled WGS sequence"/>
</dbReference>
<reference evidence="3" key="1">
    <citation type="submission" date="2016-12" db="EMBL/GenBank/DDBJ databases">
        <authorList>
            <person name="Meng X."/>
        </authorList>
    </citation>
    <scope>NUCLEOTIDE SEQUENCE [LARGE SCALE GENOMIC DNA]</scope>
    <source>
        <strain evidence="3">DSM 19116</strain>
    </source>
</reference>
<dbReference type="PANTHER" id="PTHR34215:SF1">
    <property type="entry name" value="YLXR DOMAIN-CONTAINING PROTEIN"/>
    <property type="match status" value="1"/>
</dbReference>
<name>A0A1Q5Q5P3_9ACTO</name>
<gene>
    <name evidence="2" type="ORF">BSZ39_00125</name>
</gene>